<dbReference type="Proteomes" id="UP000789570">
    <property type="component" value="Unassembled WGS sequence"/>
</dbReference>
<dbReference type="GO" id="GO:0000278">
    <property type="term" value="P:mitotic cell cycle"/>
    <property type="evidence" value="ECO:0007669"/>
    <property type="project" value="TreeGrafter"/>
</dbReference>
<dbReference type="GO" id="GO:0000922">
    <property type="term" value="C:spindle pole"/>
    <property type="evidence" value="ECO:0007669"/>
    <property type="project" value="InterPro"/>
</dbReference>
<dbReference type="PANTHER" id="PTHR19302:SF33">
    <property type="entry name" value="GAMMA-TUBULIN COMPLEX COMPONENT 5"/>
    <property type="match status" value="1"/>
</dbReference>
<keyword evidence="5" id="KW-0206">Cytoskeleton</keyword>
<dbReference type="InterPro" id="IPR007259">
    <property type="entry name" value="GCP"/>
</dbReference>
<dbReference type="GO" id="GO:0043015">
    <property type="term" value="F:gamma-tubulin binding"/>
    <property type="evidence" value="ECO:0007669"/>
    <property type="project" value="InterPro"/>
</dbReference>
<dbReference type="InterPro" id="IPR042241">
    <property type="entry name" value="GCP_C_sf"/>
</dbReference>
<dbReference type="SUPFAM" id="SSF52047">
    <property type="entry name" value="RNI-like"/>
    <property type="match status" value="1"/>
</dbReference>
<evidence type="ECO:0000259" key="7">
    <source>
        <dbReference type="Pfam" id="PF17681"/>
    </source>
</evidence>
<comment type="caution">
    <text evidence="8">The sequence shown here is derived from an EMBL/GenBank/DDBJ whole genome shotgun (WGS) entry which is preliminary data.</text>
</comment>
<evidence type="ECO:0000259" key="6">
    <source>
        <dbReference type="Pfam" id="PF04130"/>
    </source>
</evidence>
<sequence>MNLIPRKTLFEYPYFLNEISFKDLEKVVTYTVNTWCDRDTRKEHKPIMIQIVISILFQLFIRMSANLRVFILNKHCNIDSDIPELVTFSNFQSLFSQIRTLKVLFTPFSKNVMQLLGNISTNLHCLDFKLHTSNYTPEVTQLISTIIKSQHYLSEFTIANVPSASNGLDSILSSLHSHKKSLNSLKLNFVHLTEPSINIINQFNKLHTLCLYCCGGLSNSIMKSNFPLLKTLQLSLFFSSDVNLQILEKYGKSLKQPNSENYKKCENNVHSIFKYGKFGSAGQKDISRRYNGLIEKFRLHAQEEKADHLEKIFTSYINRSIHEASIPVHTRYDMLYLLLNLSESPLQVSFSLALPKSRSSKPQLTVEDIFREEPLTWIRERLGDRAINLQNSRRTSIQKNVPNFEQQNEKVDVLEFDIDHELIRELESKQYWRNEFRHIPEETKFNSNDACTLGGMEILYTTKAPALAEYKSRDESYLFHDPTRVEYLTELVAIREVLFMLSGRPSYLFHQQENGKFQIKSNITLTHLSEGGFKALLDFFCDYGNKLFKLRMIASKICSEPCTLYGQTAQAFSASILKMVWKFDKLLADFELEYQVDRIKSRAQDTYISLLHLRSELMNRLYEFTIIHNFVEKSSLNDIPELCHKENTSKQSRNLLITPSKIAYDILSGLYDEMSTHQTVGNHSIFLMLGKHLDNSFVPIIRMMNDWICKGAFHDPANEFFIVRTSIIQNSSQYWKEMYKIREVSSLDNSTSSRLLFPTFLEPFIGRVLFSGKAKNLLMSLKLKEEEVMFRMTFQHHPEEFEFDTKSLQFFDLSQPDELGPLNKSPGKGFMSALFPLWNKSKIQTVEYTEPKPRSQSYIGEDDQHLNIDPMINFQPFTERFREKFEDYLHPRYMRIGQQLYGALVERCHLWRHLRALAGIYFMQQGESMHLLTDVLFDRIDKKQMWYDSYVLNEVVLNTIKNFKWLDKSSVIVWVNDEAGKKPNIKTVRVFEKIAFEYRLPWPLDNIIRSNTLTSYKRIIVFLLQVKRAKYLLERLSFSRNQDNSKAMVLFYGVRMKLIWFLNTIWDYAMRTILLSETENFYKKLEQVFDIDEMISLHGNYIRTVHDRCLLNENATPMHKSILDVLDLIIQFSILYTRYRGENVSFYDHSRDDRSRRFMDDNSDSDSDSFIIDDDDDQLDKGGENGFESIVPHIVDYDDFLNGLCRIDKEFNRHKEFISNSIQAIAKVGGFWWFDALALALG</sequence>
<dbReference type="Pfam" id="PF04130">
    <property type="entry name" value="GCP_C_terminal"/>
    <property type="match status" value="1"/>
</dbReference>
<dbReference type="CDD" id="cd22572">
    <property type="entry name" value="GCP5_NTD"/>
    <property type="match status" value="1"/>
</dbReference>
<dbReference type="GO" id="GO:0000930">
    <property type="term" value="C:gamma-tubulin complex"/>
    <property type="evidence" value="ECO:0007669"/>
    <property type="project" value="TreeGrafter"/>
</dbReference>
<dbReference type="EMBL" id="CAJVPQ010000843">
    <property type="protein sequence ID" value="CAG8514146.1"/>
    <property type="molecule type" value="Genomic_DNA"/>
</dbReference>
<keyword evidence="3" id="KW-0963">Cytoplasm</keyword>
<organism evidence="8 9">
    <name type="scientific">Funneliformis caledonium</name>
    <dbReference type="NCBI Taxonomy" id="1117310"/>
    <lineage>
        <taxon>Eukaryota</taxon>
        <taxon>Fungi</taxon>
        <taxon>Fungi incertae sedis</taxon>
        <taxon>Mucoromycota</taxon>
        <taxon>Glomeromycotina</taxon>
        <taxon>Glomeromycetes</taxon>
        <taxon>Glomerales</taxon>
        <taxon>Glomeraceae</taxon>
        <taxon>Funneliformis</taxon>
    </lineage>
</organism>
<feature type="domain" description="Gamma tubulin complex component protein N-terminal" evidence="7">
    <location>
        <begin position="494"/>
        <end position="795"/>
    </location>
</feature>
<protein>
    <submittedName>
        <fullName evidence="8">4820_t:CDS:1</fullName>
    </submittedName>
</protein>
<name>A0A9N9A0V2_9GLOM</name>
<feature type="domain" description="Gamma tubulin complex component C-terminal" evidence="6">
    <location>
        <begin position="910"/>
        <end position="1139"/>
    </location>
</feature>
<dbReference type="GO" id="GO:0007020">
    <property type="term" value="P:microtubule nucleation"/>
    <property type="evidence" value="ECO:0007669"/>
    <property type="project" value="InterPro"/>
</dbReference>
<dbReference type="GO" id="GO:0051011">
    <property type="term" value="F:microtubule minus-end binding"/>
    <property type="evidence" value="ECO:0007669"/>
    <property type="project" value="TreeGrafter"/>
</dbReference>
<dbReference type="GO" id="GO:0005816">
    <property type="term" value="C:spindle pole body"/>
    <property type="evidence" value="ECO:0007669"/>
    <property type="project" value="UniProtKB-ARBA"/>
</dbReference>
<proteinExistence type="inferred from homology"/>
<keyword evidence="4" id="KW-0493">Microtubule</keyword>
<dbReference type="GO" id="GO:0051321">
    <property type="term" value="P:meiotic cell cycle"/>
    <property type="evidence" value="ECO:0007669"/>
    <property type="project" value="TreeGrafter"/>
</dbReference>
<accession>A0A9N9A0V2</accession>
<evidence type="ECO:0000313" key="8">
    <source>
        <dbReference type="EMBL" id="CAG8514146.1"/>
    </source>
</evidence>
<dbReference type="InterPro" id="IPR040457">
    <property type="entry name" value="GCP_C"/>
</dbReference>
<dbReference type="PANTHER" id="PTHR19302">
    <property type="entry name" value="GAMMA TUBULIN COMPLEX PROTEIN"/>
    <property type="match status" value="1"/>
</dbReference>
<dbReference type="InterPro" id="IPR041470">
    <property type="entry name" value="GCP_N"/>
</dbReference>
<evidence type="ECO:0000256" key="1">
    <source>
        <dbReference type="ARBA" id="ARBA00004245"/>
    </source>
</evidence>
<comment type="similarity">
    <text evidence="2">Belongs to the TUBGCP family.</text>
</comment>
<dbReference type="GO" id="GO:0051225">
    <property type="term" value="P:spindle assembly"/>
    <property type="evidence" value="ECO:0007669"/>
    <property type="project" value="TreeGrafter"/>
</dbReference>
<evidence type="ECO:0000256" key="5">
    <source>
        <dbReference type="ARBA" id="ARBA00023212"/>
    </source>
</evidence>
<dbReference type="GO" id="GO:0005874">
    <property type="term" value="C:microtubule"/>
    <property type="evidence" value="ECO:0007669"/>
    <property type="project" value="UniProtKB-KW"/>
</dbReference>
<dbReference type="OrthoDB" id="66546at2759"/>
<evidence type="ECO:0000256" key="4">
    <source>
        <dbReference type="ARBA" id="ARBA00022701"/>
    </source>
</evidence>
<dbReference type="Pfam" id="PF17681">
    <property type="entry name" value="GCP_N_terminal"/>
    <property type="match status" value="1"/>
</dbReference>
<evidence type="ECO:0000256" key="2">
    <source>
        <dbReference type="ARBA" id="ARBA00010337"/>
    </source>
</evidence>
<comment type="subcellular location">
    <subcellularLocation>
        <location evidence="1">Cytoplasm</location>
        <location evidence="1">Cytoskeleton</location>
    </subcellularLocation>
</comment>
<dbReference type="InterPro" id="IPR059169">
    <property type="entry name" value="GCP5_N_ext"/>
</dbReference>
<dbReference type="Gene3D" id="1.20.120.1900">
    <property type="entry name" value="Gamma-tubulin complex, C-terminal domain"/>
    <property type="match status" value="1"/>
</dbReference>
<dbReference type="GO" id="GO:0031122">
    <property type="term" value="P:cytoplasmic microtubule organization"/>
    <property type="evidence" value="ECO:0007669"/>
    <property type="project" value="TreeGrafter"/>
</dbReference>
<dbReference type="AlphaFoldDB" id="A0A9N9A0V2"/>
<evidence type="ECO:0000256" key="3">
    <source>
        <dbReference type="ARBA" id="ARBA00022490"/>
    </source>
</evidence>
<keyword evidence="9" id="KW-1185">Reference proteome</keyword>
<gene>
    <name evidence="8" type="ORF">FCALED_LOCUS4354</name>
</gene>
<evidence type="ECO:0000313" key="9">
    <source>
        <dbReference type="Proteomes" id="UP000789570"/>
    </source>
</evidence>
<reference evidence="8" key="1">
    <citation type="submission" date="2021-06" db="EMBL/GenBank/DDBJ databases">
        <authorList>
            <person name="Kallberg Y."/>
            <person name="Tangrot J."/>
            <person name="Rosling A."/>
        </authorList>
    </citation>
    <scope>NUCLEOTIDE SEQUENCE</scope>
    <source>
        <strain evidence="8">UK204</strain>
    </source>
</reference>